<name>A0ABQ8WPV0_PENCH</name>
<accession>A0ABQ8WPV0</accession>
<organism evidence="1 2">
    <name type="scientific">Penicillium chrysogenum</name>
    <name type="common">Penicillium notatum</name>
    <dbReference type="NCBI Taxonomy" id="5076"/>
    <lineage>
        <taxon>Eukaryota</taxon>
        <taxon>Fungi</taxon>
        <taxon>Dikarya</taxon>
        <taxon>Ascomycota</taxon>
        <taxon>Pezizomycotina</taxon>
        <taxon>Eurotiomycetes</taxon>
        <taxon>Eurotiomycetidae</taxon>
        <taxon>Eurotiales</taxon>
        <taxon>Aspergillaceae</taxon>
        <taxon>Penicillium</taxon>
        <taxon>Penicillium chrysogenum species complex</taxon>
    </lineage>
</organism>
<evidence type="ECO:0000313" key="1">
    <source>
        <dbReference type="EMBL" id="KAJ5274784.1"/>
    </source>
</evidence>
<keyword evidence="2" id="KW-1185">Reference proteome</keyword>
<reference evidence="1 2" key="1">
    <citation type="journal article" date="2023" name="IMA Fungus">
        <title>Comparative genomic study of the Penicillium genus elucidates a diverse pangenome and 15 lateral gene transfer events.</title>
        <authorList>
            <person name="Petersen C."/>
            <person name="Sorensen T."/>
            <person name="Nielsen M.R."/>
            <person name="Sondergaard T.E."/>
            <person name="Sorensen J.L."/>
            <person name="Fitzpatrick D.A."/>
            <person name="Frisvad J.C."/>
            <person name="Nielsen K.L."/>
        </authorList>
    </citation>
    <scope>NUCLEOTIDE SEQUENCE [LARGE SCALE GENOMIC DNA]</scope>
    <source>
        <strain evidence="1 2">IBT 3361</strain>
    </source>
</reference>
<dbReference type="Proteomes" id="UP001220256">
    <property type="component" value="Unassembled WGS sequence"/>
</dbReference>
<evidence type="ECO:0000313" key="2">
    <source>
        <dbReference type="Proteomes" id="UP001220256"/>
    </source>
</evidence>
<gene>
    <name evidence="1" type="ORF">N7505_003329</name>
</gene>
<proteinExistence type="predicted"/>
<protein>
    <submittedName>
        <fullName evidence="1">Uncharacterized protein</fullName>
    </submittedName>
</protein>
<sequence>MPPHIYTEGLPEEPTPIPAWGALPLDLYLLVCTFSPNVPCTVKLINISKEQWDTPYPDSPNELSDQRRERLVRQWLNIGTMGREPYYNRTREDSQTYAPAQPTQQQIDAILRPLRPNSLRRYAAGYESWTGAEGMWIRTNYDAENEEAHRTIWNEYVDISQVIGPDSLVLEDEGLFSNADIARVLERFPERVTNNSALKDVDWRENILADFLRMREEAEGQAVGTREEESSLNSDDLCKTYWMYHAACVVTHAFIEDTKAQSGAGVLHVFLDDCGNVVRQMRVDSNEVDNFDGAWSEGSWKDGWVYPGELGPAYLPGGFFTESAGIR</sequence>
<dbReference type="EMBL" id="JAPVEB010000002">
    <property type="protein sequence ID" value="KAJ5274784.1"/>
    <property type="molecule type" value="Genomic_DNA"/>
</dbReference>
<comment type="caution">
    <text evidence="1">The sequence shown here is derived from an EMBL/GenBank/DDBJ whole genome shotgun (WGS) entry which is preliminary data.</text>
</comment>